<dbReference type="SUPFAM" id="SSF53756">
    <property type="entry name" value="UDP-Glycosyltransferase/glycogen phosphorylase"/>
    <property type="match status" value="1"/>
</dbReference>
<dbReference type="GO" id="GO:0016757">
    <property type="term" value="F:glycosyltransferase activity"/>
    <property type="evidence" value="ECO:0007669"/>
    <property type="project" value="UniProtKB-KW"/>
</dbReference>
<dbReference type="EMBL" id="CAAHFG010000001">
    <property type="protein sequence ID" value="VGO12155.1"/>
    <property type="molecule type" value="Genomic_DNA"/>
</dbReference>
<dbReference type="RefSeq" id="WP_136077845.1">
    <property type="nucleotide sequence ID" value="NZ_CAAHFG010000001.1"/>
</dbReference>
<dbReference type="Proteomes" id="UP000366872">
    <property type="component" value="Unassembled WGS sequence"/>
</dbReference>
<keyword evidence="3" id="KW-0808">Transferase</keyword>
<dbReference type="InterPro" id="IPR001296">
    <property type="entry name" value="Glyco_trans_1"/>
</dbReference>
<dbReference type="PANTHER" id="PTHR45947:SF13">
    <property type="entry name" value="TRANSFERASE"/>
    <property type="match status" value="1"/>
</dbReference>
<dbReference type="CDD" id="cd03801">
    <property type="entry name" value="GT4_PimA-like"/>
    <property type="match status" value="1"/>
</dbReference>
<organism evidence="3 4">
    <name type="scientific">Pontiella desulfatans</name>
    <dbReference type="NCBI Taxonomy" id="2750659"/>
    <lineage>
        <taxon>Bacteria</taxon>
        <taxon>Pseudomonadati</taxon>
        <taxon>Kiritimatiellota</taxon>
        <taxon>Kiritimatiellia</taxon>
        <taxon>Kiritimatiellales</taxon>
        <taxon>Pontiellaceae</taxon>
        <taxon>Pontiella</taxon>
    </lineage>
</organism>
<feature type="domain" description="Glycosyl transferase family 1" evidence="1">
    <location>
        <begin position="213"/>
        <end position="364"/>
    </location>
</feature>
<dbReference type="Pfam" id="PF13439">
    <property type="entry name" value="Glyco_transf_4"/>
    <property type="match status" value="1"/>
</dbReference>
<accession>A0A6C2TWT7</accession>
<sequence length="392" mass="44351">MKVLVIHNEYGQKGGGEHQVFMAETELLRRHGHEVLTYAQSNLDVLERGRLATIKMLFQSRFNRTVYHELRRLCEIEKPDVVHVHNFWFSISPSVYAACLDSGVPVVQSLHNFRTICVNALLLRDGKPCEDCVGRTALKGVLKRCYHGSRIHGWFVYRMQRGFRKLINVPAYYLALTEHSRDIFVRSGFPSDRVWVKNNFVADHFAGITNLPSKPRALFIGSLMTHKGIRTLLDAWGRIPDIELVVVGDGELKDGLMELCRSKDLTHIEFRGYLNPAEVMKEIRQCSFLVVPSEWYETFGLIVVEAFSAGKPVVAANIGALGRLVEDGVNGLLFNPGDATDLIRCVGLMRDEVLAKSMGECARKCYQQRYSENVGYRNLIEVYEKATLQGGS</sequence>
<dbReference type="AlphaFoldDB" id="A0A6C2TWT7"/>
<dbReference type="Gene3D" id="3.40.50.2000">
    <property type="entry name" value="Glycogen Phosphorylase B"/>
    <property type="match status" value="2"/>
</dbReference>
<protein>
    <submittedName>
        <fullName evidence="3">Phosphatidyl-myo-inositol mannosyltransferase</fullName>
    </submittedName>
</protein>
<evidence type="ECO:0000313" key="4">
    <source>
        <dbReference type="Proteomes" id="UP000366872"/>
    </source>
</evidence>
<evidence type="ECO:0000259" key="2">
    <source>
        <dbReference type="Pfam" id="PF13439"/>
    </source>
</evidence>
<dbReference type="PANTHER" id="PTHR45947">
    <property type="entry name" value="SULFOQUINOVOSYL TRANSFERASE SQD2"/>
    <property type="match status" value="1"/>
</dbReference>
<evidence type="ECO:0000313" key="3">
    <source>
        <dbReference type="EMBL" id="VGO12155.1"/>
    </source>
</evidence>
<name>A0A6C2TWT7_PONDE</name>
<gene>
    <name evidence="3" type="primary">pimA</name>
    <name evidence="3" type="ORF">PDESU_00706</name>
</gene>
<keyword evidence="3" id="KW-0328">Glycosyltransferase</keyword>
<feature type="domain" description="Glycosyltransferase subfamily 4-like N-terminal" evidence="2">
    <location>
        <begin position="20"/>
        <end position="201"/>
    </location>
</feature>
<evidence type="ECO:0000259" key="1">
    <source>
        <dbReference type="Pfam" id="PF00534"/>
    </source>
</evidence>
<reference evidence="3 4" key="1">
    <citation type="submission" date="2019-04" db="EMBL/GenBank/DDBJ databases">
        <authorList>
            <person name="Van Vliet M D."/>
        </authorList>
    </citation>
    <scope>NUCLEOTIDE SEQUENCE [LARGE SCALE GENOMIC DNA]</scope>
    <source>
        <strain evidence="3 4">F1</strain>
    </source>
</reference>
<dbReference type="Pfam" id="PF00534">
    <property type="entry name" value="Glycos_transf_1"/>
    <property type="match status" value="1"/>
</dbReference>
<dbReference type="InterPro" id="IPR028098">
    <property type="entry name" value="Glyco_trans_4-like_N"/>
</dbReference>
<proteinExistence type="predicted"/>
<keyword evidence="4" id="KW-1185">Reference proteome</keyword>
<dbReference type="InterPro" id="IPR050194">
    <property type="entry name" value="Glycosyltransferase_grp1"/>
</dbReference>